<dbReference type="EMBL" id="FUYP01000011">
    <property type="protein sequence ID" value="SKB63421.1"/>
    <property type="molecule type" value="Genomic_DNA"/>
</dbReference>
<accession>A0A1T5CVQ8</accession>
<protein>
    <submittedName>
        <fullName evidence="1">Thymidylate synthase complementing protein</fullName>
    </submittedName>
</protein>
<dbReference type="OrthoDB" id="9156729at2"/>
<dbReference type="InterPro" id="IPR036098">
    <property type="entry name" value="Thymidylate_synthase_ThyX_sf"/>
</dbReference>
<dbReference type="GO" id="GO:0050660">
    <property type="term" value="F:flavin adenine dinucleotide binding"/>
    <property type="evidence" value="ECO:0007669"/>
    <property type="project" value="InterPro"/>
</dbReference>
<gene>
    <name evidence="1" type="ORF">SAMN06295937_1011158</name>
</gene>
<evidence type="ECO:0000313" key="1">
    <source>
        <dbReference type="EMBL" id="SKB63421.1"/>
    </source>
</evidence>
<reference evidence="2" key="1">
    <citation type="submission" date="2017-02" db="EMBL/GenBank/DDBJ databases">
        <authorList>
            <person name="Varghese N."/>
            <person name="Submissions S."/>
        </authorList>
    </citation>
    <scope>NUCLEOTIDE SEQUENCE [LARGE SCALE GENOMIC DNA]</scope>
    <source>
        <strain evidence="2">R11H</strain>
    </source>
</reference>
<dbReference type="Proteomes" id="UP000190044">
    <property type="component" value="Unassembled WGS sequence"/>
</dbReference>
<dbReference type="SUPFAM" id="SSF69796">
    <property type="entry name" value="Thymidylate synthase-complementing protein Thy1"/>
    <property type="match status" value="1"/>
</dbReference>
<proteinExistence type="predicted"/>
<organism evidence="1 2">
    <name type="scientific">Sphingopyxis flava</name>
    <dbReference type="NCBI Taxonomy" id="1507287"/>
    <lineage>
        <taxon>Bacteria</taxon>
        <taxon>Pseudomonadati</taxon>
        <taxon>Pseudomonadota</taxon>
        <taxon>Alphaproteobacteria</taxon>
        <taxon>Sphingomonadales</taxon>
        <taxon>Sphingomonadaceae</taxon>
        <taxon>Sphingopyxis</taxon>
    </lineage>
</organism>
<sequence length="310" mass="35110">MTTISSTTILRSRNAAAPDKVLSTLLLRYPRCIHAEFMTHRVFSRNAASSRAIPVEKLIKDVEENPFIPVYWGANQRGMQAGDEIDAPLYLQGASHFDMIDRCYDPISKEAGWLHARDQAISAARAFAKAGYHKQIVNRLLEPFAHITVLVSGTEWDNFLELRDHEAAEPHIQILAREVRKCLEREDDIQDLEPGEWHLPFVDEKVMEVRPRARGGIHTSDAIKLSVARCASTSYKTVDGFDMTLDKAVELHDRLVGSTPIHASPAEHVAQADGVSRWETYDGEGSDTPIWENKREHGNFIGFRQYRHML</sequence>
<keyword evidence="2" id="KW-1185">Reference proteome</keyword>
<dbReference type="AlphaFoldDB" id="A0A1T5CVQ8"/>
<dbReference type="GO" id="GO:0006231">
    <property type="term" value="P:dTMP biosynthetic process"/>
    <property type="evidence" value="ECO:0007669"/>
    <property type="project" value="InterPro"/>
</dbReference>
<name>A0A1T5CVQ8_9SPHN</name>
<dbReference type="Gene3D" id="3.30.1360.170">
    <property type="match status" value="1"/>
</dbReference>
<dbReference type="RefSeq" id="WP_079638755.1">
    <property type="nucleotide sequence ID" value="NZ_FUYP01000011.1"/>
</dbReference>
<dbReference type="GO" id="GO:0050797">
    <property type="term" value="F:thymidylate synthase (FAD) activity"/>
    <property type="evidence" value="ECO:0007669"/>
    <property type="project" value="InterPro"/>
</dbReference>
<evidence type="ECO:0000313" key="2">
    <source>
        <dbReference type="Proteomes" id="UP000190044"/>
    </source>
</evidence>